<comment type="caution">
    <text evidence="3">The sequence shown here is derived from an EMBL/GenBank/DDBJ whole genome shotgun (WGS) entry which is preliminary data.</text>
</comment>
<dbReference type="InterPro" id="IPR003779">
    <property type="entry name" value="CMD-like"/>
</dbReference>
<accession>A0A919QXZ7</accession>
<sequence>MGKVLTRLTLPGVLGQVRHVTPVPPRAAEAAVARVYAQAARDFGMLAPPILLHSPAAGPLAASWTMLRESLLAAGTVPRVVKETVAAGVSAANACPYCVDVHQATGDALARSAGPAGDPPAPADGIAGWARRSGTAAPAGPPAPAGQARELIAVAVTFHYLNRMVGVFLGESPLPPGLPVRARRRLLRLFGTMMRPAARRAAVPGESLTLLPAAALPADLAFAHGDPNLAGAFARAAAAIDRAGRRSVPGPVRELVADRLAGWDGEPPGLGRGWAADAAAGLAPEHRPAGRLALLTAMAAYQVDDRVIGEYRAGTPGDPALVELTSWASMAAARRVAAGFRPAVPAGARPRDARGRFVALGGRHAGQDRW</sequence>
<organism evidence="3 4">
    <name type="scientific">Sphaerisporangium rufum</name>
    <dbReference type="NCBI Taxonomy" id="1381558"/>
    <lineage>
        <taxon>Bacteria</taxon>
        <taxon>Bacillati</taxon>
        <taxon>Actinomycetota</taxon>
        <taxon>Actinomycetes</taxon>
        <taxon>Streptosporangiales</taxon>
        <taxon>Streptosporangiaceae</taxon>
        <taxon>Sphaerisporangium</taxon>
    </lineage>
</organism>
<keyword evidence="4" id="KW-1185">Reference proteome</keyword>
<evidence type="ECO:0000313" key="3">
    <source>
        <dbReference type="EMBL" id="GII76209.1"/>
    </source>
</evidence>
<feature type="domain" description="Carboxymuconolactone decarboxylase-like" evidence="2">
    <location>
        <begin position="60"/>
        <end position="103"/>
    </location>
</feature>
<dbReference type="EMBL" id="BOOU01000014">
    <property type="protein sequence ID" value="GII76209.1"/>
    <property type="molecule type" value="Genomic_DNA"/>
</dbReference>
<feature type="compositionally biased region" description="Low complexity" evidence="1">
    <location>
        <begin position="123"/>
        <end position="138"/>
    </location>
</feature>
<dbReference type="RefSeq" id="WP_203982846.1">
    <property type="nucleotide sequence ID" value="NZ_BOOU01000014.1"/>
</dbReference>
<evidence type="ECO:0000259" key="2">
    <source>
        <dbReference type="Pfam" id="PF02627"/>
    </source>
</evidence>
<gene>
    <name evidence="3" type="ORF">Sru01_11910</name>
</gene>
<name>A0A919QXZ7_9ACTN</name>
<dbReference type="AlphaFoldDB" id="A0A919QXZ7"/>
<dbReference type="Proteomes" id="UP000655287">
    <property type="component" value="Unassembled WGS sequence"/>
</dbReference>
<dbReference type="NCBIfam" id="TIGR00778">
    <property type="entry name" value="ahpD_dom"/>
    <property type="match status" value="1"/>
</dbReference>
<evidence type="ECO:0000313" key="4">
    <source>
        <dbReference type="Proteomes" id="UP000655287"/>
    </source>
</evidence>
<feature type="region of interest" description="Disordered" evidence="1">
    <location>
        <begin position="110"/>
        <end position="143"/>
    </location>
</feature>
<dbReference type="Pfam" id="PF02627">
    <property type="entry name" value="CMD"/>
    <property type="match status" value="1"/>
</dbReference>
<dbReference type="Gene3D" id="1.20.1290.10">
    <property type="entry name" value="AhpD-like"/>
    <property type="match status" value="1"/>
</dbReference>
<dbReference type="SUPFAM" id="SSF69118">
    <property type="entry name" value="AhpD-like"/>
    <property type="match status" value="1"/>
</dbReference>
<proteinExistence type="predicted"/>
<dbReference type="GO" id="GO:0051920">
    <property type="term" value="F:peroxiredoxin activity"/>
    <property type="evidence" value="ECO:0007669"/>
    <property type="project" value="InterPro"/>
</dbReference>
<dbReference type="InterPro" id="IPR029032">
    <property type="entry name" value="AhpD-like"/>
</dbReference>
<reference evidence="3" key="1">
    <citation type="submission" date="2021-01" db="EMBL/GenBank/DDBJ databases">
        <title>Whole genome shotgun sequence of Sphaerisporangium rufum NBRC 109079.</title>
        <authorList>
            <person name="Komaki H."/>
            <person name="Tamura T."/>
        </authorList>
    </citation>
    <scope>NUCLEOTIDE SEQUENCE</scope>
    <source>
        <strain evidence="3">NBRC 109079</strain>
    </source>
</reference>
<dbReference type="InterPro" id="IPR004675">
    <property type="entry name" value="AhpD_core"/>
</dbReference>
<protein>
    <submittedName>
        <fullName evidence="3">Alkyl hydroperoxide reductase AhpD</fullName>
    </submittedName>
</protein>
<evidence type="ECO:0000256" key="1">
    <source>
        <dbReference type="SAM" id="MobiDB-lite"/>
    </source>
</evidence>